<organism evidence="4 5">
    <name type="scientific">Chironomus riparius</name>
    <dbReference type="NCBI Taxonomy" id="315576"/>
    <lineage>
        <taxon>Eukaryota</taxon>
        <taxon>Metazoa</taxon>
        <taxon>Ecdysozoa</taxon>
        <taxon>Arthropoda</taxon>
        <taxon>Hexapoda</taxon>
        <taxon>Insecta</taxon>
        <taxon>Pterygota</taxon>
        <taxon>Neoptera</taxon>
        <taxon>Endopterygota</taxon>
        <taxon>Diptera</taxon>
        <taxon>Nematocera</taxon>
        <taxon>Chironomoidea</taxon>
        <taxon>Chironomidae</taxon>
        <taxon>Chironominae</taxon>
        <taxon>Chironomus</taxon>
    </lineage>
</organism>
<dbReference type="GO" id="GO:0060271">
    <property type="term" value="P:cilium assembly"/>
    <property type="evidence" value="ECO:0007669"/>
    <property type="project" value="TreeGrafter"/>
</dbReference>
<proteinExistence type="predicted"/>
<keyword evidence="1" id="KW-1133">Transmembrane helix</keyword>
<keyword evidence="1" id="KW-0812">Transmembrane</keyword>
<keyword evidence="5" id="KW-1185">Reference proteome</keyword>
<dbReference type="InterPro" id="IPR013766">
    <property type="entry name" value="Thioredoxin_domain"/>
</dbReference>
<sequence length="290" mass="33332">MKFLSIFLILSLAICGKSHELKGFTLKQFQFLYQIFTGDFMDLKKREKLEKLAVRNETSSVYDHITYLDNQICFPYEAYEATHRDRRAKCIRAKGNGTLYLTNSISEVMALISPVSGTSRNDQLPGNCVVILFYTKFCPGCQALIPHYNSLARNFPDIKVAALDAYENPGLNTDFGIIGLPTIVLFHNGRMLHKFNITLPATVINFVNFITSHTNLRPNTSNVVVTSDDFSPTSPLKMTMQEEKLDPYLWMSWIFIIFCAVYYFSKSRTYTQIVEMINRTWRESNEAQMQ</sequence>
<name>A0A9N9SAZ9_9DIPT</name>
<reference evidence="4" key="1">
    <citation type="submission" date="2022-01" db="EMBL/GenBank/DDBJ databases">
        <authorList>
            <person name="King R."/>
        </authorList>
    </citation>
    <scope>NUCLEOTIDE SEQUENCE</scope>
</reference>
<dbReference type="Gene3D" id="3.40.30.10">
    <property type="entry name" value="Glutaredoxin"/>
    <property type="match status" value="1"/>
</dbReference>
<keyword evidence="1" id="KW-0472">Membrane</keyword>
<evidence type="ECO:0000313" key="4">
    <source>
        <dbReference type="EMBL" id="CAG9812097.1"/>
    </source>
</evidence>
<protein>
    <recommendedName>
        <fullName evidence="3">Thioredoxin domain-containing protein</fullName>
    </recommendedName>
</protein>
<dbReference type="Proteomes" id="UP001153620">
    <property type="component" value="Chromosome 4"/>
</dbReference>
<feature type="domain" description="Thioredoxin" evidence="3">
    <location>
        <begin position="127"/>
        <end position="200"/>
    </location>
</feature>
<dbReference type="Pfam" id="PF00085">
    <property type="entry name" value="Thioredoxin"/>
    <property type="match status" value="1"/>
</dbReference>
<dbReference type="PANTHER" id="PTHR14684:SF2">
    <property type="entry name" value="THIOREDOXIN DOMAIN-CONTAINING PROTEIN 15"/>
    <property type="match status" value="1"/>
</dbReference>
<dbReference type="OrthoDB" id="1899781at2759"/>
<dbReference type="PANTHER" id="PTHR14684">
    <property type="entry name" value="THIOREDOXIN DOMAIN-CONTAINING PROTEIN 15"/>
    <property type="match status" value="1"/>
</dbReference>
<accession>A0A9N9SAZ9</accession>
<evidence type="ECO:0000256" key="1">
    <source>
        <dbReference type="SAM" id="Phobius"/>
    </source>
</evidence>
<dbReference type="AlphaFoldDB" id="A0A9N9SAZ9"/>
<feature type="transmembrane region" description="Helical" evidence="1">
    <location>
        <begin position="247"/>
        <end position="264"/>
    </location>
</feature>
<reference evidence="4" key="2">
    <citation type="submission" date="2022-10" db="EMBL/GenBank/DDBJ databases">
        <authorList>
            <consortium name="ENA_rothamsted_submissions"/>
            <consortium name="culmorum"/>
            <person name="King R."/>
        </authorList>
    </citation>
    <scope>NUCLEOTIDE SEQUENCE</scope>
</reference>
<dbReference type="GO" id="GO:0005929">
    <property type="term" value="C:cilium"/>
    <property type="evidence" value="ECO:0007669"/>
    <property type="project" value="TreeGrafter"/>
</dbReference>
<dbReference type="SUPFAM" id="SSF52833">
    <property type="entry name" value="Thioredoxin-like"/>
    <property type="match status" value="1"/>
</dbReference>
<feature type="chain" id="PRO_5040399245" description="Thioredoxin domain-containing protein" evidence="2">
    <location>
        <begin position="19"/>
        <end position="290"/>
    </location>
</feature>
<dbReference type="InterPro" id="IPR042418">
    <property type="entry name" value="TXNDC15"/>
</dbReference>
<dbReference type="InterPro" id="IPR036249">
    <property type="entry name" value="Thioredoxin-like_sf"/>
</dbReference>
<evidence type="ECO:0000259" key="3">
    <source>
        <dbReference type="Pfam" id="PF00085"/>
    </source>
</evidence>
<dbReference type="EMBL" id="OU895880">
    <property type="protein sequence ID" value="CAG9812097.1"/>
    <property type="molecule type" value="Genomic_DNA"/>
</dbReference>
<keyword evidence="2" id="KW-0732">Signal</keyword>
<evidence type="ECO:0000256" key="2">
    <source>
        <dbReference type="SAM" id="SignalP"/>
    </source>
</evidence>
<gene>
    <name evidence="4" type="ORF">CHIRRI_LOCUS14902</name>
</gene>
<feature type="signal peptide" evidence="2">
    <location>
        <begin position="1"/>
        <end position="18"/>
    </location>
</feature>
<evidence type="ECO:0000313" key="5">
    <source>
        <dbReference type="Proteomes" id="UP001153620"/>
    </source>
</evidence>